<organism evidence="15 16">
    <name type="scientific">Potamilus streckersoni</name>
    <dbReference type="NCBI Taxonomy" id="2493646"/>
    <lineage>
        <taxon>Eukaryota</taxon>
        <taxon>Metazoa</taxon>
        <taxon>Spiralia</taxon>
        <taxon>Lophotrochozoa</taxon>
        <taxon>Mollusca</taxon>
        <taxon>Bivalvia</taxon>
        <taxon>Autobranchia</taxon>
        <taxon>Heteroconchia</taxon>
        <taxon>Palaeoheterodonta</taxon>
        <taxon>Unionida</taxon>
        <taxon>Unionoidea</taxon>
        <taxon>Unionidae</taxon>
        <taxon>Ambleminae</taxon>
        <taxon>Lampsilini</taxon>
        <taxon>Potamilus</taxon>
    </lineage>
</organism>
<protein>
    <recommendedName>
        <fullName evidence="11">Elongation factor Ts, mitochondrial</fullName>
        <shortName evidence="11">EF-Ts</shortName>
        <shortName evidence="11">EF-TsMt</shortName>
    </recommendedName>
</protein>
<dbReference type="GO" id="GO:0006225">
    <property type="term" value="P:UDP biosynthetic process"/>
    <property type="evidence" value="ECO:0007669"/>
    <property type="project" value="TreeGrafter"/>
</dbReference>
<keyword evidence="9 11" id="KW-0648">Protein biosynthesis</keyword>
<evidence type="ECO:0000256" key="7">
    <source>
        <dbReference type="ARBA" id="ARBA00022777"/>
    </source>
</evidence>
<keyword evidence="8" id="KW-0067">ATP-binding</keyword>
<dbReference type="NCBIfam" id="TIGR02075">
    <property type="entry name" value="pyrH_bact"/>
    <property type="match status" value="1"/>
</dbReference>
<evidence type="ECO:0000256" key="1">
    <source>
        <dbReference type="ARBA" id="ARBA00004791"/>
    </source>
</evidence>
<dbReference type="NCBIfam" id="TIGR00116">
    <property type="entry name" value="tsf"/>
    <property type="match status" value="1"/>
</dbReference>
<proteinExistence type="inferred from homology"/>
<comment type="subcellular location">
    <subcellularLocation>
        <location evidence="11">Mitochondrion</location>
    </subcellularLocation>
</comment>
<dbReference type="Pfam" id="PF00889">
    <property type="entry name" value="EF_TS"/>
    <property type="match status" value="1"/>
</dbReference>
<feature type="domain" description="Translation elongation factor EFTs/EF1B dimerisation" evidence="14">
    <location>
        <begin position="74"/>
        <end position="276"/>
    </location>
</feature>
<dbReference type="Pfam" id="PF00696">
    <property type="entry name" value="AA_kinase"/>
    <property type="match status" value="1"/>
</dbReference>
<evidence type="ECO:0000259" key="13">
    <source>
        <dbReference type="Pfam" id="PF00696"/>
    </source>
</evidence>
<dbReference type="CDD" id="cd14275">
    <property type="entry name" value="UBA_EF-Ts"/>
    <property type="match status" value="1"/>
</dbReference>
<dbReference type="Gene3D" id="1.10.8.10">
    <property type="entry name" value="DNA helicase RuvA subunit, C-terminal domain"/>
    <property type="match status" value="1"/>
</dbReference>
<evidence type="ECO:0000256" key="4">
    <source>
        <dbReference type="ARBA" id="ARBA00022679"/>
    </source>
</evidence>
<evidence type="ECO:0000259" key="14">
    <source>
        <dbReference type="Pfam" id="PF00889"/>
    </source>
</evidence>
<dbReference type="Gene3D" id="1.10.286.20">
    <property type="match status" value="1"/>
</dbReference>
<dbReference type="InterPro" id="IPR014039">
    <property type="entry name" value="Transl_elong_EFTs/EF1B_dimer"/>
</dbReference>
<keyword evidence="4" id="KW-0808">Transferase</keyword>
<evidence type="ECO:0000256" key="9">
    <source>
        <dbReference type="ARBA" id="ARBA00022917"/>
    </source>
</evidence>
<comment type="similarity">
    <text evidence="2 11 12">Belongs to the EF-Ts family.</text>
</comment>
<evidence type="ECO:0000256" key="2">
    <source>
        <dbReference type="ARBA" id="ARBA00005532"/>
    </source>
</evidence>
<dbReference type="SUPFAM" id="SSF54713">
    <property type="entry name" value="Elongation factor Ts (EF-Ts), dimerisation domain"/>
    <property type="match status" value="2"/>
</dbReference>
<dbReference type="GO" id="GO:0005524">
    <property type="term" value="F:ATP binding"/>
    <property type="evidence" value="ECO:0007669"/>
    <property type="project" value="UniProtKB-KW"/>
</dbReference>
<keyword evidence="11" id="KW-0496">Mitochondrion</keyword>
<dbReference type="InterPro" id="IPR036393">
    <property type="entry name" value="AceGlu_kinase-like_sf"/>
</dbReference>
<evidence type="ECO:0000256" key="10">
    <source>
        <dbReference type="ARBA" id="ARBA00022975"/>
    </source>
</evidence>
<dbReference type="HAMAP" id="MF_00050">
    <property type="entry name" value="EF_Ts"/>
    <property type="match status" value="1"/>
</dbReference>
<dbReference type="GO" id="GO:0003746">
    <property type="term" value="F:translation elongation factor activity"/>
    <property type="evidence" value="ECO:0007669"/>
    <property type="project" value="UniProtKB-UniRule"/>
</dbReference>
<dbReference type="EMBL" id="JAEAOA010000085">
    <property type="protein sequence ID" value="KAK3605131.1"/>
    <property type="molecule type" value="Genomic_DNA"/>
</dbReference>
<dbReference type="InterPro" id="IPR018101">
    <property type="entry name" value="Transl_elong_Ts_CS"/>
</dbReference>
<reference evidence="15" key="1">
    <citation type="journal article" date="2021" name="Genome Biol. Evol.">
        <title>A High-Quality Reference Genome for a Parasitic Bivalve with Doubly Uniparental Inheritance (Bivalvia: Unionida).</title>
        <authorList>
            <person name="Smith C.H."/>
        </authorList>
    </citation>
    <scope>NUCLEOTIDE SEQUENCE</scope>
    <source>
        <strain evidence="15">CHS0354</strain>
    </source>
</reference>
<dbReference type="Gene3D" id="3.40.1160.10">
    <property type="entry name" value="Acetylglutamate kinase-like"/>
    <property type="match status" value="1"/>
</dbReference>
<dbReference type="GO" id="GO:0033862">
    <property type="term" value="F:UMP kinase activity"/>
    <property type="evidence" value="ECO:0007669"/>
    <property type="project" value="InterPro"/>
</dbReference>
<dbReference type="InterPro" id="IPR036402">
    <property type="entry name" value="EF-Ts_dimer_sf"/>
</dbReference>
<dbReference type="Proteomes" id="UP001195483">
    <property type="component" value="Unassembled WGS sequence"/>
</dbReference>
<dbReference type="FunFam" id="1.10.8.10:FF:000001">
    <property type="entry name" value="Elongation factor Ts"/>
    <property type="match status" value="1"/>
</dbReference>
<evidence type="ECO:0000256" key="8">
    <source>
        <dbReference type="ARBA" id="ARBA00022840"/>
    </source>
</evidence>
<comment type="function">
    <text evidence="11 12">Associates with the EF-Tu.GDP complex and induces the exchange of GDP to GTP. It remains bound to the aminoacyl-tRNA.EF-Tu.GTP complex up to the GTP hydrolysis stage on the ribosome.</text>
</comment>
<dbReference type="PROSITE" id="PS01127">
    <property type="entry name" value="EF_TS_2"/>
    <property type="match status" value="1"/>
</dbReference>
<dbReference type="SUPFAM" id="SSF53633">
    <property type="entry name" value="Carbamate kinase-like"/>
    <property type="match status" value="1"/>
</dbReference>
<dbReference type="InterPro" id="IPR015963">
    <property type="entry name" value="Uridylate_kinase_bac"/>
</dbReference>
<evidence type="ECO:0000256" key="5">
    <source>
        <dbReference type="ARBA" id="ARBA00022741"/>
    </source>
</evidence>
<evidence type="ECO:0000256" key="6">
    <source>
        <dbReference type="ARBA" id="ARBA00022768"/>
    </source>
</evidence>
<evidence type="ECO:0000256" key="3">
    <source>
        <dbReference type="ARBA" id="ARBA00007614"/>
    </source>
</evidence>
<reference evidence="15" key="2">
    <citation type="journal article" date="2021" name="Genome Biol. Evol.">
        <title>Developing a high-quality reference genome for a parasitic bivalve with doubly uniparental inheritance (Bivalvia: Unionida).</title>
        <authorList>
            <person name="Smith C.H."/>
        </authorList>
    </citation>
    <scope>NUCLEOTIDE SEQUENCE</scope>
    <source>
        <strain evidence="15">CHS0354</strain>
        <tissue evidence="15">Mantle</tissue>
    </source>
</reference>
<comment type="pathway">
    <text evidence="1">Pyrimidine metabolism; CTP biosynthesis via de novo pathway; UDP from UMP (UMPK route): step 1/1.</text>
</comment>
<dbReference type="HAMAP" id="MF_01220_B">
    <property type="entry name" value="PyrH_B"/>
    <property type="match status" value="1"/>
</dbReference>
<evidence type="ECO:0000313" key="16">
    <source>
        <dbReference type="Proteomes" id="UP001195483"/>
    </source>
</evidence>
<dbReference type="PANTHER" id="PTHR42833">
    <property type="entry name" value="URIDYLATE KINASE"/>
    <property type="match status" value="1"/>
</dbReference>
<dbReference type="CDD" id="cd04254">
    <property type="entry name" value="AAK_UMPK-PyrH-Ec"/>
    <property type="match status" value="1"/>
</dbReference>
<evidence type="ECO:0000256" key="11">
    <source>
        <dbReference type="HAMAP-Rule" id="MF_03135"/>
    </source>
</evidence>
<evidence type="ECO:0000313" key="15">
    <source>
        <dbReference type="EMBL" id="KAK3605131.1"/>
    </source>
</evidence>
<keyword evidence="5" id="KW-0547">Nucleotide-binding</keyword>
<reference evidence="15" key="3">
    <citation type="submission" date="2023-05" db="EMBL/GenBank/DDBJ databases">
        <authorList>
            <person name="Smith C.H."/>
        </authorList>
    </citation>
    <scope>NUCLEOTIDE SEQUENCE</scope>
    <source>
        <strain evidence="15">CHS0354</strain>
        <tissue evidence="15">Mantle</tissue>
    </source>
</reference>
<keyword evidence="16" id="KW-1185">Reference proteome</keyword>
<dbReference type="PANTHER" id="PTHR42833:SF4">
    <property type="entry name" value="URIDYLATE KINASE PUMPKIN, CHLOROPLASTIC"/>
    <property type="match status" value="1"/>
</dbReference>
<accession>A0AAE0W890</accession>
<dbReference type="PROSITE" id="PS01126">
    <property type="entry name" value="EF_TS_1"/>
    <property type="match status" value="1"/>
</dbReference>
<dbReference type="InterPro" id="IPR001816">
    <property type="entry name" value="Transl_elong_EFTs/EF1B"/>
</dbReference>
<dbReference type="InterPro" id="IPR009060">
    <property type="entry name" value="UBA-like_sf"/>
</dbReference>
<evidence type="ECO:0000256" key="12">
    <source>
        <dbReference type="RuleBase" id="RU000642"/>
    </source>
</evidence>
<dbReference type="SUPFAM" id="SSF46934">
    <property type="entry name" value="UBA-like"/>
    <property type="match status" value="1"/>
</dbReference>
<comment type="caution">
    <text evidence="15">The sequence shown here is derived from an EMBL/GenBank/DDBJ whole genome shotgun (WGS) entry which is preliminary data.</text>
</comment>
<feature type="domain" description="Aspartate/glutamate/uridylate kinase" evidence="13">
    <location>
        <begin position="280"/>
        <end position="469"/>
    </location>
</feature>
<name>A0AAE0W890_9BIVA</name>
<dbReference type="Gene3D" id="3.30.479.20">
    <property type="entry name" value="Elongation factor Ts, dimerisation domain"/>
    <property type="match status" value="2"/>
</dbReference>
<keyword evidence="10" id="KW-0665">Pyrimidine biosynthesis</keyword>
<keyword evidence="7" id="KW-0418">Kinase</keyword>
<dbReference type="InterPro" id="IPR001048">
    <property type="entry name" value="Asp/Glu/Uridylate_kinase"/>
</dbReference>
<gene>
    <name evidence="15" type="ORF">CHS0354_000800</name>
</gene>
<dbReference type="GO" id="GO:0005739">
    <property type="term" value="C:mitochondrion"/>
    <property type="evidence" value="ECO:0007669"/>
    <property type="project" value="UniProtKB-SubCell"/>
</dbReference>
<dbReference type="AlphaFoldDB" id="A0AAE0W890"/>
<keyword evidence="6 11" id="KW-0251">Elongation factor</keyword>
<sequence length="491" mass="54619">MSDVSVKLVKELRDKTNAGMSDCKKALDASNGDIEKATKWLREKGMASASKRAGRETREGVIVYSEASDDKRIVMVELNCETDFVAKGNDFVELAKKISQCALDNSVSSESELYLNKLDGITIEEKIVNLSATLGEKIVLSKVLYRESPNGAIFPYIHLGSKLGAIVEFEGPVSKNIGRDIAMQVAACNPLVIDRMDFSNNDIEKEMEIFRNQLKGENKPSHVIEKIVSGKMEKYYQECVLLEQSFVKDPSKDVKDYLKEQGYDIKVKFFRRIQNGYGIDNEALKLFAEEIRDVKELGVQLAVVIGGGNIFRGMSESAKDMDRVQADYMGMLATVINSLALQNALEKLGLFTRCLSAIQMEQVAESYIRRRAIRHLEKGRIVIFAGGTGSPYFTTDTAASLRAVEIEADIIVKGTRVRGIYDKDPEKDTAALFFEKISYLDIIKKGIKIMDFTAITLCQENRLPIAVINITQRGNLHSFLKGELVGSLVGA</sequence>
<dbReference type="FunFam" id="3.40.1160.10:FF:000001">
    <property type="entry name" value="Uridylate kinase"/>
    <property type="match status" value="1"/>
</dbReference>
<comment type="similarity">
    <text evidence="3">Belongs to the UMP kinase family.</text>
</comment>